<accession>A0A1S3ID26</accession>
<evidence type="ECO:0000313" key="3">
    <source>
        <dbReference type="RefSeq" id="XP_013396063.1"/>
    </source>
</evidence>
<reference evidence="3" key="1">
    <citation type="submission" date="2025-08" db="UniProtKB">
        <authorList>
            <consortium name="RefSeq"/>
        </authorList>
    </citation>
    <scope>IDENTIFICATION</scope>
    <source>
        <tissue evidence="3">Gonads</tissue>
    </source>
</reference>
<evidence type="ECO:0000313" key="2">
    <source>
        <dbReference type="Proteomes" id="UP000085678"/>
    </source>
</evidence>
<feature type="region of interest" description="Disordered" evidence="1">
    <location>
        <begin position="1"/>
        <end position="29"/>
    </location>
</feature>
<dbReference type="OrthoDB" id="5955292at2759"/>
<dbReference type="AlphaFoldDB" id="A0A1S3ID26"/>
<sequence>MALNRKRGSSFLNQTDVENSNTNHKDSTHLLQKRPCYDLRVSAHITHLSGNNESTFNMNINNRVFSQNQTVTAESMEVSTAPPVYYSDINCSIQGLHLYPVVRRRCVRCLAGESGHINHVLG</sequence>
<protein>
    <submittedName>
        <fullName evidence="3">Uncharacterized protein LOC106163098 isoform X2</fullName>
    </submittedName>
</protein>
<keyword evidence="2" id="KW-1185">Reference proteome</keyword>
<proteinExistence type="predicted"/>
<dbReference type="Proteomes" id="UP000085678">
    <property type="component" value="Unplaced"/>
</dbReference>
<dbReference type="GeneID" id="106163098"/>
<gene>
    <name evidence="3" type="primary">LOC106163098</name>
</gene>
<dbReference type="RefSeq" id="XP_013396063.1">
    <property type="nucleotide sequence ID" value="XM_013540609.2"/>
</dbReference>
<feature type="compositionally biased region" description="Polar residues" evidence="1">
    <location>
        <begin position="10"/>
        <end position="22"/>
    </location>
</feature>
<evidence type="ECO:0000256" key="1">
    <source>
        <dbReference type="SAM" id="MobiDB-lite"/>
    </source>
</evidence>
<name>A0A1S3ID26_LINAN</name>
<organism evidence="2 3">
    <name type="scientific">Lingula anatina</name>
    <name type="common">Brachiopod</name>
    <name type="synonym">Lingula unguis</name>
    <dbReference type="NCBI Taxonomy" id="7574"/>
    <lineage>
        <taxon>Eukaryota</taxon>
        <taxon>Metazoa</taxon>
        <taxon>Spiralia</taxon>
        <taxon>Lophotrochozoa</taxon>
        <taxon>Brachiopoda</taxon>
        <taxon>Linguliformea</taxon>
        <taxon>Lingulata</taxon>
        <taxon>Lingulida</taxon>
        <taxon>Linguloidea</taxon>
        <taxon>Lingulidae</taxon>
        <taxon>Lingula</taxon>
    </lineage>
</organism>